<comment type="caution">
    <text evidence="1">The sequence shown here is derived from an EMBL/GenBank/DDBJ whole genome shotgun (WGS) entry which is preliminary data.</text>
</comment>
<dbReference type="EMBL" id="PSYR01000001">
    <property type="protein sequence ID" value="RCN58266.1"/>
    <property type="molecule type" value="Genomic_DNA"/>
</dbReference>
<name>A0A368HFZ2_9GAMM</name>
<proteinExistence type="predicted"/>
<dbReference type="Pfam" id="PF07592">
    <property type="entry name" value="DDE_Tnp_ISAZ013"/>
    <property type="match status" value="1"/>
</dbReference>
<reference evidence="1 2" key="1">
    <citation type="submission" date="2018-02" db="EMBL/GenBank/DDBJ databases">
        <title>Insights into the biology of acidophilic members of the Acidiferrobacteraceae family derived from comparative genomic analyses.</title>
        <authorList>
            <person name="Issotta F."/>
            <person name="Thyssen C."/>
            <person name="Mena C."/>
            <person name="Moya A."/>
            <person name="Bellenberg S."/>
            <person name="Sproer C."/>
            <person name="Covarrubias P.C."/>
            <person name="Sand W."/>
            <person name="Quatrini R."/>
            <person name="Vera M."/>
        </authorList>
    </citation>
    <scope>NUCLEOTIDE SEQUENCE [LARGE SCALE GENOMIC DNA]</scope>
    <source>
        <strain evidence="2">m-1</strain>
    </source>
</reference>
<accession>A0A368HFZ2</accession>
<evidence type="ECO:0000313" key="2">
    <source>
        <dbReference type="Proteomes" id="UP000253250"/>
    </source>
</evidence>
<dbReference type="AlphaFoldDB" id="A0A368HFZ2"/>
<dbReference type="OrthoDB" id="9781031at2"/>
<keyword evidence="2" id="KW-1185">Reference proteome</keyword>
<protein>
    <submittedName>
        <fullName evidence="1">Uncharacterized protein</fullName>
    </submittedName>
</protein>
<evidence type="ECO:0000313" key="1">
    <source>
        <dbReference type="EMBL" id="RCN58266.1"/>
    </source>
</evidence>
<gene>
    <name evidence="1" type="ORF">C4900_00220</name>
</gene>
<dbReference type="InterPro" id="IPR011518">
    <property type="entry name" value="Transposase_36"/>
</dbReference>
<organism evidence="1 2">
    <name type="scientific">Acidiferrobacter thiooxydans</name>
    <dbReference type="NCBI Taxonomy" id="163359"/>
    <lineage>
        <taxon>Bacteria</taxon>
        <taxon>Pseudomonadati</taxon>
        <taxon>Pseudomonadota</taxon>
        <taxon>Gammaproteobacteria</taxon>
        <taxon>Acidiferrobacterales</taxon>
        <taxon>Acidiferrobacteraceae</taxon>
        <taxon>Acidiferrobacter</taxon>
    </lineage>
</organism>
<sequence>MTADSGGSNGWRQRPWSCRHFVPGTRKRNRIERRLFSFTASNWCSGPRRDYKTIVELISATMRVKGL</sequence>
<dbReference type="Proteomes" id="UP000253250">
    <property type="component" value="Unassembled WGS sequence"/>
</dbReference>